<keyword evidence="2" id="KW-1185">Reference proteome</keyword>
<dbReference type="EMBL" id="JAIVFQ010000013">
    <property type="protein sequence ID" value="MCC5599916.1"/>
    <property type="molecule type" value="Genomic_DNA"/>
</dbReference>
<accession>A0ABS8I7B8</accession>
<dbReference type="Proteomes" id="UP001199525">
    <property type="component" value="Unassembled WGS sequence"/>
</dbReference>
<organism evidence="1 2">
    <name type="scientific">Nostoc favosum CHAB5714</name>
    <dbReference type="NCBI Taxonomy" id="2780399"/>
    <lineage>
        <taxon>Bacteria</taxon>
        <taxon>Bacillati</taxon>
        <taxon>Cyanobacteriota</taxon>
        <taxon>Cyanophyceae</taxon>
        <taxon>Nostocales</taxon>
        <taxon>Nostocaceae</taxon>
        <taxon>Nostoc</taxon>
        <taxon>Nostoc favosum</taxon>
    </lineage>
</organism>
<reference evidence="1 2" key="1">
    <citation type="journal article" date="2021" name="Microorganisms">
        <title>Genome Evolution of Filamentous Cyanobacterium Nostoc Species: From Facultative Symbiosis to Free Living.</title>
        <authorList>
            <person name="Huo D."/>
            <person name="Li H."/>
            <person name="Cai F."/>
            <person name="Guo X."/>
            <person name="Qiao Z."/>
            <person name="Wang W."/>
            <person name="Yu G."/>
            <person name="Li R."/>
        </authorList>
    </citation>
    <scope>NUCLEOTIDE SEQUENCE [LARGE SCALE GENOMIC DNA]</scope>
    <source>
        <strain evidence="1 2">CHAB 5714</strain>
    </source>
</reference>
<evidence type="ECO:0000313" key="1">
    <source>
        <dbReference type="EMBL" id="MCC5599916.1"/>
    </source>
</evidence>
<comment type="caution">
    <text evidence="1">The sequence shown here is derived from an EMBL/GenBank/DDBJ whole genome shotgun (WGS) entry which is preliminary data.</text>
</comment>
<dbReference type="RefSeq" id="WP_229484730.1">
    <property type="nucleotide sequence ID" value="NZ_JAIVFQ010000013.1"/>
</dbReference>
<proteinExistence type="predicted"/>
<protein>
    <submittedName>
        <fullName evidence="1">Uncharacterized protein</fullName>
    </submittedName>
</protein>
<name>A0ABS8I7B8_9NOSO</name>
<sequence length="115" mass="13358">MTDQNLSAIFSIILSKLHIWTKFNKQNPQLLSQNKLLLSQTPVCFLILVFSASKRSFCFLKPQFTFSFWCFPQVKEALTYSKEALTFSFWYFPQVKSALTYSNPSLLSDFGVFCK</sequence>
<gene>
    <name evidence="1" type="ORF">LC586_11925</name>
</gene>
<evidence type="ECO:0000313" key="2">
    <source>
        <dbReference type="Proteomes" id="UP001199525"/>
    </source>
</evidence>